<sequence length="77" mass="8493">VLGKLFLQFPENNAIAVDYQGGSLYAIVGDSCAYCWDVVRMFQENGSNQNNFQGALRLLALCYCAKLIKSGLQIDPD</sequence>
<accession>A0A7J7LIP7</accession>
<proteinExistence type="predicted"/>
<name>A0A7J7LIP7_9MAGN</name>
<evidence type="ECO:0000313" key="1">
    <source>
        <dbReference type="EMBL" id="KAF6142525.1"/>
    </source>
</evidence>
<reference evidence="1 2" key="1">
    <citation type="journal article" date="2020" name="IScience">
        <title>Genome Sequencing of the Endangered Kingdonia uniflora (Circaeasteraceae, Ranunculales) Reveals Potential Mechanisms of Evolutionary Specialization.</title>
        <authorList>
            <person name="Sun Y."/>
            <person name="Deng T."/>
            <person name="Zhang A."/>
            <person name="Moore M.J."/>
            <person name="Landis J.B."/>
            <person name="Lin N."/>
            <person name="Zhang H."/>
            <person name="Zhang X."/>
            <person name="Huang J."/>
            <person name="Zhang X."/>
            <person name="Sun H."/>
            <person name="Wang H."/>
        </authorList>
    </citation>
    <scope>NUCLEOTIDE SEQUENCE [LARGE SCALE GENOMIC DNA]</scope>
    <source>
        <strain evidence="1">TB1705</strain>
        <tissue evidence="1">Leaf</tissue>
    </source>
</reference>
<protein>
    <submittedName>
        <fullName evidence="1">Uncharacterized protein</fullName>
    </submittedName>
</protein>
<dbReference type="EMBL" id="JACGCM010002254">
    <property type="protein sequence ID" value="KAF6142525.1"/>
    <property type="molecule type" value="Genomic_DNA"/>
</dbReference>
<keyword evidence="2" id="KW-1185">Reference proteome</keyword>
<comment type="caution">
    <text evidence="1">The sequence shown here is derived from an EMBL/GenBank/DDBJ whole genome shotgun (WGS) entry which is preliminary data.</text>
</comment>
<dbReference type="OrthoDB" id="273067at2759"/>
<dbReference type="AlphaFoldDB" id="A0A7J7LIP7"/>
<dbReference type="Proteomes" id="UP000541444">
    <property type="component" value="Unassembled WGS sequence"/>
</dbReference>
<gene>
    <name evidence="1" type="ORF">GIB67_039489</name>
</gene>
<evidence type="ECO:0000313" key="2">
    <source>
        <dbReference type="Proteomes" id="UP000541444"/>
    </source>
</evidence>
<organism evidence="1 2">
    <name type="scientific">Kingdonia uniflora</name>
    <dbReference type="NCBI Taxonomy" id="39325"/>
    <lineage>
        <taxon>Eukaryota</taxon>
        <taxon>Viridiplantae</taxon>
        <taxon>Streptophyta</taxon>
        <taxon>Embryophyta</taxon>
        <taxon>Tracheophyta</taxon>
        <taxon>Spermatophyta</taxon>
        <taxon>Magnoliopsida</taxon>
        <taxon>Ranunculales</taxon>
        <taxon>Circaeasteraceae</taxon>
        <taxon>Kingdonia</taxon>
    </lineage>
</organism>
<feature type="non-terminal residue" evidence="1">
    <location>
        <position position="1"/>
    </location>
</feature>